<protein>
    <recommendedName>
        <fullName evidence="1">SGNH hydrolase-type esterase domain-containing protein</fullName>
    </recommendedName>
</protein>
<dbReference type="Proteomes" id="UP000003586">
    <property type="component" value="Chromosome"/>
</dbReference>
<dbReference type="InterPro" id="IPR036514">
    <property type="entry name" value="SGNH_hydro_sf"/>
</dbReference>
<dbReference type="PANTHER" id="PTHR34407:SF1">
    <property type="entry name" value="SGNH HYDROLASE-TYPE ESTERASE DOMAIN-CONTAINING PROTEIN"/>
    <property type="match status" value="1"/>
</dbReference>
<dbReference type="GO" id="GO:0016788">
    <property type="term" value="F:hydrolase activity, acting on ester bonds"/>
    <property type="evidence" value="ECO:0007669"/>
    <property type="project" value="UniProtKB-ARBA"/>
</dbReference>
<dbReference type="eggNOG" id="COG1073">
    <property type="taxonomic scope" value="Bacteria"/>
</dbReference>
<dbReference type="AlphaFoldDB" id="W0F2F1"/>
<dbReference type="CDD" id="cd00229">
    <property type="entry name" value="SGNH_hydrolase"/>
    <property type="match status" value="1"/>
</dbReference>
<dbReference type="Gene3D" id="3.40.50.1820">
    <property type="entry name" value="alpha/beta hydrolase"/>
    <property type="match status" value="1"/>
</dbReference>
<dbReference type="PANTHER" id="PTHR34407">
    <property type="entry name" value="EXPRESSED PROTEIN"/>
    <property type="match status" value="1"/>
</dbReference>
<name>W0F2F1_9BACT</name>
<dbReference type="InterPro" id="IPR013830">
    <property type="entry name" value="SGNH_hydro"/>
</dbReference>
<dbReference type="SUPFAM" id="SSF53474">
    <property type="entry name" value="alpha/beta-Hydrolases"/>
    <property type="match status" value="1"/>
</dbReference>
<dbReference type="EMBL" id="CP007035">
    <property type="protein sequence ID" value="AHF15516.1"/>
    <property type="molecule type" value="Genomic_DNA"/>
</dbReference>
<keyword evidence="3" id="KW-1185">Reference proteome</keyword>
<sequence>MFSLVLATAFRCSAQTITNEKDTRWKKFNKHSFAINGHNAWYVAPAKPAAGNPWVWRAYFPDWHTDMDSILLERGFYIAYVKAPDLFGHYTAVNVWDDLYKYLTTKKQFAPKPALEAVSRGGLYAYAWAKRNPSKVSCIYAEAPVCDFTSWPAGKGKGKGSKADWEKLLKVFGITEAQAWEYKDQPKDNLETLAAYKVPILHVIGLKDSIVPYTENTGLLVQNYISNGGPARVVPMTRGPQELSGHHFTIEQPEKLAAFMYANCIPVKDPLPEERFIQRFGNLNNVLERIRKKQAVTVAFLGGSITNMTGWRDRVCTWLAQRYPDVHFTFINAGIPSLGSLPHVFRLQQDVLDKGRVDLLFIESAVNDYVNGTPAVTQQRALEGIIRHALAANPYMNMVLMGFADEFKLADYAAGKIPGEIQLHERLARYYQLPFINLAKEVYERIQNKEFTWEGDFKNLHPSPFGQALYAQAIETLLDKAFDKNETSGPVKTVLPKILDTKSYRTGAYISVEKAALKKGFILDPSWRPKDGVHTRPGFVNLPVLEGIAPGATLELPFSGTAIGIAVLSGPDAGMIRYSIDGKEWKKIELYTQWSNGLHLPWYVLLGDGLSKGTHRLSIVIADEKNVGSKGNAVRIVHFLVNR</sequence>
<proteinExistence type="predicted"/>
<dbReference type="STRING" id="929713.NIASO_10815"/>
<organism evidence="2 3">
    <name type="scientific">Niabella soli DSM 19437</name>
    <dbReference type="NCBI Taxonomy" id="929713"/>
    <lineage>
        <taxon>Bacteria</taxon>
        <taxon>Pseudomonadati</taxon>
        <taxon>Bacteroidota</taxon>
        <taxon>Chitinophagia</taxon>
        <taxon>Chitinophagales</taxon>
        <taxon>Chitinophagaceae</taxon>
        <taxon>Niabella</taxon>
    </lineage>
</organism>
<evidence type="ECO:0000313" key="3">
    <source>
        <dbReference type="Proteomes" id="UP000003586"/>
    </source>
</evidence>
<dbReference type="Gene3D" id="2.60.120.260">
    <property type="entry name" value="Galactose-binding domain-like"/>
    <property type="match status" value="1"/>
</dbReference>
<dbReference type="SUPFAM" id="SSF52266">
    <property type="entry name" value="SGNH hydrolase"/>
    <property type="match status" value="1"/>
</dbReference>
<evidence type="ECO:0000259" key="1">
    <source>
        <dbReference type="Pfam" id="PF13472"/>
    </source>
</evidence>
<dbReference type="InterPro" id="IPR029058">
    <property type="entry name" value="AB_hydrolase_fold"/>
</dbReference>
<gene>
    <name evidence="2" type="ORF">NIASO_10815</name>
</gene>
<dbReference type="Pfam" id="PF13472">
    <property type="entry name" value="Lipase_GDSL_2"/>
    <property type="match status" value="1"/>
</dbReference>
<dbReference type="HOGENOM" id="CLU_017569_0_0_10"/>
<reference evidence="2 3" key="1">
    <citation type="submission" date="2013-12" db="EMBL/GenBank/DDBJ databases">
        <authorList>
            <consortium name="DOE Joint Genome Institute"/>
            <person name="Eisen J."/>
            <person name="Huntemann M."/>
            <person name="Han J."/>
            <person name="Chen A."/>
            <person name="Kyrpides N."/>
            <person name="Mavromatis K."/>
            <person name="Markowitz V."/>
            <person name="Palaniappan K."/>
            <person name="Ivanova N."/>
            <person name="Schaumberg A."/>
            <person name="Pati A."/>
            <person name="Liolios K."/>
            <person name="Nordberg H.P."/>
            <person name="Cantor M.N."/>
            <person name="Hua S.X."/>
            <person name="Woyke T."/>
        </authorList>
    </citation>
    <scope>NUCLEOTIDE SEQUENCE [LARGE SCALE GENOMIC DNA]</scope>
    <source>
        <strain evidence="3">DSM 19437</strain>
    </source>
</reference>
<feature type="domain" description="SGNH hydrolase-type esterase" evidence="1">
    <location>
        <begin position="300"/>
        <end position="469"/>
    </location>
</feature>
<evidence type="ECO:0000313" key="2">
    <source>
        <dbReference type="EMBL" id="AHF15516.1"/>
    </source>
</evidence>
<accession>W0F2F1</accession>
<dbReference type="Gene3D" id="3.40.50.1110">
    <property type="entry name" value="SGNH hydrolase"/>
    <property type="match status" value="1"/>
</dbReference>
<dbReference type="KEGG" id="nso:NIASO_10815"/>